<accession>A0A0F9I8J1</accession>
<organism evidence="1">
    <name type="scientific">marine sediment metagenome</name>
    <dbReference type="NCBI Taxonomy" id="412755"/>
    <lineage>
        <taxon>unclassified sequences</taxon>
        <taxon>metagenomes</taxon>
        <taxon>ecological metagenomes</taxon>
    </lineage>
</organism>
<proteinExistence type="predicted"/>
<dbReference type="EMBL" id="LAZR01020092">
    <property type="protein sequence ID" value="KKL90130.1"/>
    <property type="molecule type" value="Genomic_DNA"/>
</dbReference>
<dbReference type="AlphaFoldDB" id="A0A0F9I8J1"/>
<evidence type="ECO:0000313" key="1">
    <source>
        <dbReference type="EMBL" id="KKL90130.1"/>
    </source>
</evidence>
<gene>
    <name evidence="1" type="ORF">LCGC14_1907760</name>
</gene>
<comment type="caution">
    <text evidence="1">The sequence shown here is derived from an EMBL/GenBank/DDBJ whole genome shotgun (WGS) entry which is preliminary data.</text>
</comment>
<sequence>MAEDRIKPKATLLKRWDSWEDGIGHLVDSPRINGMYFASGLLGARRELRPAPFLNTVTMLESILRWPASSTKKLTICAVALNPSSGGTVTYDAVSTGGATSTSLTISHTCTGANRYLTVGVSTTGAAAPTGVTYDGSAMTKLVEDTTTAGAICSIWGIKNPSTGANNIIISMGGSVDIRGGGISFTSVDQTTPTNDTDSISGTTGSFPDFWASSVACLDNGRVVGVSATSDTAGISKSVDETARWDANQGSVRGTGTDRAKFTGYHPTYVVEEEETTNTRSYLYMYRGNVDGSTTSLLPKLTKINIFDANFSFAQILGEFEFNTLSQPGQPARYQGNWFFPASGSTISRKLTVGSGKTSADTLTGPTSVANPTEDHLANLSHQLIGHRATSGARILKVDGTPTTEGDWGSYFSVGDKNERAAGLIGLQNLSFVMNQEGLFSFNAKGRSGLVFEDFRTWRNVFENIPMSAWKGGILLPHPSGLIWYTPGEQPIHVGLGSKVGLRSIPPSGPTEIHGGRYHGTKVVGEFIYAVYQPNISSTTAYLTCAYSPSGNPTDLIWQILGSITLQDANYVMGVGVTLQSRPVSNNYVTPVAWAGNGDDLNYVVLDSSAGPFRSRADTHKVNTSANAYMSEIIFPEPVDLTEIVIYTQDMISGDEWQLSAYHNDDTTDIHFGGPFIGNGKDSRTLNLKNVTRFMLHVNWAATSTADRVPPTIKEIRLFGRPSDRGA</sequence>
<protein>
    <recommendedName>
        <fullName evidence="2">Ubiquitin-activating enzyme E1 FCCH domain-containing protein</fullName>
    </recommendedName>
</protein>
<reference evidence="1" key="1">
    <citation type="journal article" date="2015" name="Nature">
        <title>Complex archaea that bridge the gap between prokaryotes and eukaryotes.</title>
        <authorList>
            <person name="Spang A."/>
            <person name="Saw J.H."/>
            <person name="Jorgensen S.L."/>
            <person name="Zaremba-Niedzwiedzka K."/>
            <person name="Martijn J."/>
            <person name="Lind A.E."/>
            <person name="van Eijk R."/>
            <person name="Schleper C."/>
            <person name="Guy L."/>
            <person name="Ettema T.J."/>
        </authorList>
    </citation>
    <scope>NUCLEOTIDE SEQUENCE</scope>
</reference>
<name>A0A0F9I8J1_9ZZZZ</name>
<evidence type="ECO:0008006" key="2">
    <source>
        <dbReference type="Google" id="ProtNLM"/>
    </source>
</evidence>